<evidence type="ECO:0000313" key="7">
    <source>
        <dbReference type="Proteomes" id="UP000007875"/>
    </source>
</evidence>
<evidence type="ECO:0000256" key="1">
    <source>
        <dbReference type="ARBA" id="ARBA00022729"/>
    </source>
</evidence>
<dbReference type="InterPro" id="IPR003599">
    <property type="entry name" value="Ig_sub"/>
</dbReference>
<dbReference type="PROSITE" id="PS50835">
    <property type="entry name" value="IG_LIKE"/>
    <property type="match status" value="1"/>
</dbReference>
<reference evidence="6" key="3">
    <citation type="submission" date="2025-09" db="UniProtKB">
        <authorList>
            <consortium name="Ensembl"/>
        </authorList>
    </citation>
    <scope>IDENTIFICATION</scope>
</reference>
<dbReference type="InterPro" id="IPR003598">
    <property type="entry name" value="Ig_sub2"/>
</dbReference>
<dbReference type="InterPro" id="IPR051170">
    <property type="entry name" value="Neural/epithelial_adhesion"/>
</dbReference>
<protein>
    <recommendedName>
        <fullName evidence="5">Ig-like domain-containing protein</fullName>
    </recommendedName>
</protein>
<dbReference type="SMART" id="SM00409">
    <property type="entry name" value="IG"/>
    <property type="match status" value="1"/>
</dbReference>
<reference evidence="7" key="1">
    <citation type="submission" date="2003-08" db="EMBL/GenBank/DDBJ databases">
        <authorList>
            <person name="Birren B."/>
            <person name="Nusbaum C."/>
            <person name="Abebe A."/>
            <person name="Abouelleil A."/>
            <person name="Adekoya E."/>
            <person name="Ait-zahra M."/>
            <person name="Allen N."/>
            <person name="Allen T."/>
            <person name="An P."/>
            <person name="Anderson M."/>
            <person name="Anderson S."/>
            <person name="Arachchi H."/>
            <person name="Armbruster J."/>
            <person name="Bachantsang P."/>
            <person name="Baldwin J."/>
            <person name="Barry A."/>
            <person name="Bayul T."/>
            <person name="Blitshsteyn B."/>
            <person name="Bloom T."/>
            <person name="Blye J."/>
            <person name="Boguslavskiy L."/>
            <person name="Borowsky M."/>
            <person name="Boukhgalter B."/>
            <person name="Brunache A."/>
            <person name="Butler J."/>
            <person name="Calixte N."/>
            <person name="Calvo S."/>
            <person name="Camarata J."/>
            <person name="Campo K."/>
            <person name="Chang J."/>
            <person name="Cheshatsang Y."/>
            <person name="Citroen M."/>
            <person name="Collymore A."/>
            <person name="Considine T."/>
            <person name="Cook A."/>
            <person name="Cooke P."/>
            <person name="Corum B."/>
            <person name="Cuomo C."/>
            <person name="David R."/>
            <person name="Dawoe T."/>
            <person name="Degray S."/>
            <person name="Dodge S."/>
            <person name="Dooley K."/>
            <person name="Dorje P."/>
            <person name="Dorjee K."/>
            <person name="Dorris L."/>
            <person name="Duffey N."/>
            <person name="Dupes A."/>
            <person name="Elkins T."/>
            <person name="Engels R."/>
            <person name="Erickson J."/>
            <person name="Farina A."/>
            <person name="Faro S."/>
            <person name="Ferreira P."/>
            <person name="Fischer H."/>
            <person name="Fitzgerald M."/>
            <person name="Foley K."/>
            <person name="Gage D."/>
            <person name="Galagan J."/>
            <person name="Gearin G."/>
            <person name="Gnerre S."/>
            <person name="Gnirke A."/>
            <person name="Goyette A."/>
            <person name="Graham J."/>
            <person name="Grandbois E."/>
            <person name="Gyaltsen K."/>
            <person name="Hafez N."/>
            <person name="Hagopian D."/>
            <person name="Hagos B."/>
            <person name="Hall J."/>
            <person name="Hatcher B."/>
            <person name="Heller A."/>
            <person name="Higgins H."/>
            <person name="Honan T."/>
            <person name="Horn A."/>
            <person name="Houde N."/>
            <person name="Hughes L."/>
            <person name="Hulme W."/>
            <person name="Husby E."/>
            <person name="Iliev I."/>
            <person name="Jaffe D."/>
            <person name="Jones C."/>
            <person name="Kamal M."/>
            <person name="Kamat A."/>
            <person name="Kamvysselis M."/>
            <person name="Karlsson E."/>
            <person name="Kells C."/>
            <person name="Kieu A."/>
            <person name="Kisner P."/>
            <person name="Kodira C."/>
            <person name="Kulbokas E."/>
            <person name="Labutti K."/>
            <person name="Lama D."/>
            <person name="Landers T."/>
            <person name="Leger J."/>
            <person name="Levine S."/>
            <person name="Lewis D."/>
            <person name="Lewis T."/>
            <person name="Lindblad-toh K."/>
            <person name="Liu X."/>
            <person name="Lokyitsang T."/>
            <person name="Lokyitsang Y."/>
            <person name="Lucien O."/>
            <person name="Lui A."/>
            <person name="Ma L.J."/>
            <person name="Mabbitt R."/>
            <person name="Macdonald J."/>
            <person name="Maclean C."/>
            <person name="Major J."/>
            <person name="Manning J."/>
            <person name="Marabella R."/>
            <person name="Maru K."/>
            <person name="Matthews C."/>
            <person name="Mauceli E."/>
            <person name="Mccarthy M."/>
            <person name="Mcdonough S."/>
            <person name="Mcghee T."/>
            <person name="Meldrim J."/>
            <person name="Meneus L."/>
            <person name="Mesirov J."/>
            <person name="Mihalev A."/>
            <person name="Mihova T."/>
            <person name="Mikkelsen T."/>
            <person name="Mlenga V."/>
            <person name="Moru K."/>
            <person name="Mozes J."/>
            <person name="Mulrain L."/>
            <person name="Munson G."/>
            <person name="Naylor J."/>
            <person name="Newes C."/>
            <person name="Nguyen C."/>
            <person name="Nguyen N."/>
            <person name="Nguyen T."/>
            <person name="Nicol R."/>
            <person name="Nielsen C."/>
            <person name="Nizzari M."/>
            <person name="Norbu C."/>
            <person name="Norbu N."/>
            <person name="O'donnell P."/>
            <person name="Okoawo O."/>
            <person name="O'leary S."/>
            <person name="Omotosho B."/>
            <person name="O'neill K."/>
            <person name="Osman S."/>
            <person name="Parker S."/>
            <person name="Perrin D."/>
            <person name="Phunkhang P."/>
            <person name="Piqani B."/>
            <person name="Purcell S."/>
            <person name="Rachupka T."/>
            <person name="Ramasamy U."/>
            <person name="Rameau R."/>
            <person name="Ray V."/>
            <person name="Raymond C."/>
            <person name="Retta R."/>
            <person name="Richardson S."/>
            <person name="Rise C."/>
            <person name="Rodriguez J."/>
            <person name="Rogers J."/>
            <person name="Rogov P."/>
            <person name="Rutman M."/>
            <person name="Schupbach R."/>
            <person name="Seaman C."/>
            <person name="Settipalli S."/>
            <person name="Sharpe T."/>
            <person name="Sheridan J."/>
            <person name="Sherpa N."/>
            <person name="Shi J."/>
            <person name="Smirnov S."/>
            <person name="Smith C."/>
            <person name="Sougnez C."/>
            <person name="Spencer B."/>
            <person name="Stalker J."/>
            <person name="Stange-thomann N."/>
            <person name="Stavropoulos S."/>
            <person name="Stetson K."/>
            <person name="Stone C."/>
            <person name="Stone S."/>
            <person name="Stubbs M."/>
            <person name="Talamas J."/>
            <person name="Tchuinga P."/>
            <person name="Tenzing P."/>
            <person name="Tesfaye S."/>
            <person name="Theodore J."/>
            <person name="Thoulutsang Y."/>
            <person name="Topham K."/>
            <person name="Towey S."/>
            <person name="Tsamla T."/>
            <person name="Tsomo N."/>
            <person name="Vallee D."/>
            <person name="Vassiliev H."/>
            <person name="Venkataraman V."/>
            <person name="Vinson J."/>
            <person name="Vo A."/>
            <person name="Wade C."/>
            <person name="Wang S."/>
            <person name="Wangchuk T."/>
            <person name="Wangdi T."/>
            <person name="Whittaker C."/>
            <person name="Wilkinson J."/>
            <person name="Wu Y."/>
            <person name="Wyman D."/>
            <person name="Yadav S."/>
            <person name="Yang S."/>
            <person name="Yang X."/>
            <person name="Yeager S."/>
            <person name="Yee E."/>
            <person name="Young G."/>
            <person name="Zainoun J."/>
            <person name="Zembeck L."/>
            <person name="Zimmer A."/>
            <person name="Zody M."/>
            <person name="Lander E."/>
        </authorList>
    </citation>
    <scope>NUCLEOTIDE SEQUENCE [LARGE SCALE GENOMIC DNA]</scope>
</reference>
<dbReference type="PANTHER" id="PTHR12231">
    <property type="entry name" value="CTX-RELATED TYPE I TRANSMEMBRANE PROTEIN"/>
    <property type="match status" value="1"/>
</dbReference>
<dbReference type="Pfam" id="PF13927">
    <property type="entry name" value="Ig_3"/>
    <property type="match status" value="1"/>
</dbReference>
<dbReference type="Gene3D" id="2.60.40.10">
    <property type="entry name" value="Immunoglobulins"/>
    <property type="match status" value="1"/>
</dbReference>
<dbReference type="SUPFAM" id="SSF48726">
    <property type="entry name" value="Immunoglobulin"/>
    <property type="match status" value="2"/>
</dbReference>
<dbReference type="AlphaFoldDB" id="H2YT91"/>
<evidence type="ECO:0000256" key="4">
    <source>
        <dbReference type="ARBA" id="ARBA00023319"/>
    </source>
</evidence>
<dbReference type="InterPro" id="IPR013783">
    <property type="entry name" value="Ig-like_fold"/>
</dbReference>
<feature type="domain" description="Ig-like" evidence="5">
    <location>
        <begin position="45"/>
        <end position="128"/>
    </location>
</feature>
<keyword evidence="2" id="KW-0677">Repeat</keyword>
<name>H2YT91_CIOSA</name>
<sequence>FRDSAVDYYRIEEVVVESEGIYRCYANNSEGSDFGLSFLDVEERPPVITTGGNQTVVPGSSVILTCHVVSNVQFSISWSRIDGRHLDRNRIRKHRNGSLIIQGAAPRDEAAYQCTAVNIGGETNAVVGLIVQRPPTVT</sequence>
<dbReference type="SMART" id="SM00408">
    <property type="entry name" value="IGc2"/>
    <property type="match status" value="1"/>
</dbReference>
<evidence type="ECO:0000313" key="6">
    <source>
        <dbReference type="Ensembl" id="ENSCSAVP00000008551.1"/>
    </source>
</evidence>
<dbReference type="HOGENOM" id="CLU_1859683_0_0_1"/>
<accession>H2YT91</accession>
<dbReference type="InterPro" id="IPR007110">
    <property type="entry name" value="Ig-like_dom"/>
</dbReference>
<dbReference type="GeneTree" id="ENSGT00440000038972"/>
<evidence type="ECO:0000256" key="2">
    <source>
        <dbReference type="ARBA" id="ARBA00022737"/>
    </source>
</evidence>
<evidence type="ECO:0000256" key="3">
    <source>
        <dbReference type="ARBA" id="ARBA00023157"/>
    </source>
</evidence>
<dbReference type="Ensembl" id="ENSCSAVT00000008661.1">
    <property type="protein sequence ID" value="ENSCSAVP00000008551.1"/>
    <property type="gene ID" value="ENSCSAVG00000005082.1"/>
</dbReference>
<keyword evidence="1" id="KW-0732">Signal</keyword>
<dbReference type="PANTHER" id="PTHR12231:SF253">
    <property type="entry name" value="DPR-INTERACTING PROTEIN ETA, ISOFORM B-RELATED"/>
    <property type="match status" value="1"/>
</dbReference>
<proteinExistence type="predicted"/>
<dbReference type="Proteomes" id="UP000007875">
    <property type="component" value="Unassembled WGS sequence"/>
</dbReference>
<keyword evidence="3" id="KW-1015">Disulfide bond</keyword>
<organism evidence="6 7">
    <name type="scientific">Ciona savignyi</name>
    <name type="common">Pacific transparent sea squirt</name>
    <dbReference type="NCBI Taxonomy" id="51511"/>
    <lineage>
        <taxon>Eukaryota</taxon>
        <taxon>Metazoa</taxon>
        <taxon>Chordata</taxon>
        <taxon>Tunicata</taxon>
        <taxon>Ascidiacea</taxon>
        <taxon>Phlebobranchia</taxon>
        <taxon>Cionidae</taxon>
        <taxon>Ciona</taxon>
    </lineage>
</organism>
<reference evidence="6" key="2">
    <citation type="submission" date="2025-08" db="UniProtKB">
        <authorList>
            <consortium name="Ensembl"/>
        </authorList>
    </citation>
    <scope>IDENTIFICATION</scope>
</reference>
<evidence type="ECO:0000259" key="5">
    <source>
        <dbReference type="PROSITE" id="PS50835"/>
    </source>
</evidence>
<keyword evidence="7" id="KW-1185">Reference proteome</keyword>
<dbReference type="InterPro" id="IPR036179">
    <property type="entry name" value="Ig-like_dom_sf"/>
</dbReference>
<keyword evidence="4" id="KW-0393">Immunoglobulin domain</keyword>